<feature type="domain" description="Lipase" evidence="6">
    <location>
        <begin position="44"/>
        <end position="134"/>
    </location>
</feature>
<name>A0A8X6H3J9_TRICU</name>
<comment type="subcellular location">
    <subcellularLocation>
        <location evidence="1">Secreted</location>
    </subcellularLocation>
</comment>
<keyword evidence="5" id="KW-0732">Signal</keyword>
<evidence type="ECO:0000313" key="7">
    <source>
        <dbReference type="EMBL" id="GFR16348.1"/>
    </source>
</evidence>
<evidence type="ECO:0000259" key="6">
    <source>
        <dbReference type="Pfam" id="PF00151"/>
    </source>
</evidence>
<dbReference type="OrthoDB" id="199913at2759"/>
<dbReference type="Pfam" id="PF00151">
    <property type="entry name" value="Lipase"/>
    <property type="match status" value="1"/>
</dbReference>
<dbReference type="InterPro" id="IPR013818">
    <property type="entry name" value="Lipase"/>
</dbReference>
<proteinExistence type="inferred from homology"/>
<dbReference type="AlphaFoldDB" id="A0A8X6H3J9"/>
<organism evidence="7 8">
    <name type="scientific">Trichonephila clavata</name>
    <name type="common">Joro spider</name>
    <name type="synonym">Nephila clavata</name>
    <dbReference type="NCBI Taxonomy" id="2740835"/>
    <lineage>
        <taxon>Eukaryota</taxon>
        <taxon>Metazoa</taxon>
        <taxon>Ecdysozoa</taxon>
        <taxon>Arthropoda</taxon>
        <taxon>Chelicerata</taxon>
        <taxon>Arachnida</taxon>
        <taxon>Araneae</taxon>
        <taxon>Araneomorphae</taxon>
        <taxon>Entelegynae</taxon>
        <taxon>Araneoidea</taxon>
        <taxon>Nephilidae</taxon>
        <taxon>Trichonephila</taxon>
    </lineage>
</organism>
<protein>
    <submittedName>
        <fullName evidence="7">Inactive pancreatic lipase-related protein 1</fullName>
    </submittedName>
</protein>
<dbReference type="SUPFAM" id="SSF53474">
    <property type="entry name" value="alpha/beta-Hydrolases"/>
    <property type="match status" value="1"/>
</dbReference>
<reference evidence="7" key="1">
    <citation type="submission" date="2020-07" db="EMBL/GenBank/DDBJ databases">
        <title>Multicomponent nature underlies the extraordinary mechanical properties of spider dragline silk.</title>
        <authorList>
            <person name="Kono N."/>
            <person name="Nakamura H."/>
            <person name="Mori M."/>
            <person name="Yoshida Y."/>
            <person name="Ohtoshi R."/>
            <person name="Malay A.D."/>
            <person name="Moran D.A.P."/>
            <person name="Tomita M."/>
            <person name="Numata K."/>
            <person name="Arakawa K."/>
        </authorList>
    </citation>
    <scope>NUCLEOTIDE SEQUENCE</scope>
</reference>
<gene>
    <name evidence="7" type="primary">Pnliprp1_5</name>
    <name evidence="7" type="ORF">TNCT_49531</name>
</gene>
<sequence length="135" mass="15537">MAVMLLLGLFLFCGNLYAQQIDREREVTSSQQIDADKDGLLTRCFDRWGCISIGEPFFSSLRPISLFPINPDSLDAQFLLVTRSAPDIFQKIRSGNNSSFSQSFFDPLRPVKIIIHGFRESGYQDWIKETKKKYF</sequence>
<keyword evidence="3" id="KW-0964">Secreted</keyword>
<comment type="caution">
    <text evidence="7">The sequence shown here is derived from an EMBL/GenBank/DDBJ whole genome shotgun (WGS) entry which is preliminary data.</text>
</comment>
<dbReference type="EMBL" id="BMAO01037243">
    <property type="protein sequence ID" value="GFR16348.1"/>
    <property type="molecule type" value="Genomic_DNA"/>
</dbReference>
<evidence type="ECO:0000256" key="5">
    <source>
        <dbReference type="SAM" id="SignalP"/>
    </source>
</evidence>
<feature type="chain" id="PRO_5036447249" evidence="5">
    <location>
        <begin position="19"/>
        <end position="135"/>
    </location>
</feature>
<dbReference type="GO" id="GO:0016298">
    <property type="term" value="F:lipase activity"/>
    <property type="evidence" value="ECO:0007669"/>
    <property type="project" value="InterPro"/>
</dbReference>
<dbReference type="GO" id="GO:0005615">
    <property type="term" value="C:extracellular space"/>
    <property type="evidence" value="ECO:0007669"/>
    <property type="project" value="TreeGrafter"/>
</dbReference>
<dbReference type="PANTHER" id="PTHR11610:SF185">
    <property type="entry name" value="LD47264P"/>
    <property type="match status" value="1"/>
</dbReference>
<comment type="similarity">
    <text evidence="2 4">Belongs to the AB hydrolase superfamily. Lipase family.</text>
</comment>
<dbReference type="Proteomes" id="UP000887116">
    <property type="component" value="Unassembled WGS sequence"/>
</dbReference>
<dbReference type="GO" id="GO:0016042">
    <property type="term" value="P:lipid catabolic process"/>
    <property type="evidence" value="ECO:0007669"/>
    <property type="project" value="TreeGrafter"/>
</dbReference>
<evidence type="ECO:0000256" key="4">
    <source>
        <dbReference type="RuleBase" id="RU004262"/>
    </source>
</evidence>
<dbReference type="InterPro" id="IPR029058">
    <property type="entry name" value="AB_hydrolase_fold"/>
</dbReference>
<evidence type="ECO:0000313" key="8">
    <source>
        <dbReference type="Proteomes" id="UP000887116"/>
    </source>
</evidence>
<dbReference type="InterPro" id="IPR000734">
    <property type="entry name" value="TAG_lipase"/>
</dbReference>
<feature type="signal peptide" evidence="5">
    <location>
        <begin position="1"/>
        <end position="18"/>
    </location>
</feature>
<accession>A0A8X6H3J9</accession>
<keyword evidence="8" id="KW-1185">Reference proteome</keyword>
<evidence type="ECO:0000256" key="2">
    <source>
        <dbReference type="ARBA" id="ARBA00010701"/>
    </source>
</evidence>
<dbReference type="PANTHER" id="PTHR11610">
    <property type="entry name" value="LIPASE"/>
    <property type="match status" value="1"/>
</dbReference>
<evidence type="ECO:0000256" key="1">
    <source>
        <dbReference type="ARBA" id="ARBA00004613"/>
    </source>
</evidence>
<evidence type="ECO:0000256" key="3">
    <source>
        <dbReference type="ARBA" id="ARBA00022525"/>
    </source>
</evidence>
<dbReference type="Gene3D" id="3.40.50.1820">
    <property type="entry name" value="alpha/beta hydrolase"/>
    <property type="match status" value="1"/>
</dbReference>